<keyword evidence="4 9" id="KW-0812">Transmembrane</keyword>
<evidence type="ECO:0000313" key="14">
    <source>
        <dbReference type="Proteomes" id="UP000192511"/>
    </source>
</evidence>
<comment type="subcellular location">
    <subcellularLocation>
        <location evidence="9">Cell inner membrane</location>
        <topology evidence="9">Single-pass type I membrane protein</topology>
    </subcellularLocation>
</comment>
<evidence type="ECO:0000256" key="8">
    <source>
        <dbReference type="RuleBase" id="RU003612"/>
    </source>
</evidence>
<dbReference type="GO" id="GO:0005886">
    <property type="term" value="C:plasma membrane"/>
    <property type="evidence" value="ECO:0007669"/>
    <property type="project" value="UniProtKB-SubCell"/>
</dbReference>
<sequence>MMQANWSLILNVLLLIGVIVAIGRLMKARRQSLSPERYQPSSEKNEKGSDNTQNYNDDIIAVRKINAAAMENEIEVDEDLHVFKKPNAKPSQPRLMPQDDEDEIKLMTEPKPEPKVTVEDTAKTDNPFTLMIFLLAKENRQFAGYELLQTVLAAGLRFGQGQLFHRHQFPNGQGPVLCSLAAATATGVFDLQNIGAFSVRGLCLYMHSSKNSSIDIERFTVMLETARQLSEGLDAHLLDDQRQLLTEERIARYHRLLQMNQSHFESAAV</sequence>
<evidence type="ECO:0000259" key="12">
    <source>
        <dbReference type="SMART" id="SM00771"/>
    </source>
</evidence>
<dbReference type="AlphaFoldDB" id="A0AAX0WQW6"/>
<evidence type="ECO:0000256" key="3">
    <source>
        <dbReference type="ARBA" id="ARBA00022618"/>
    </source>
</evidence>
<evidence type="ECO:0000256" key="6">
    <source>
        <dbReference type="ARBA" id="ARBA00023136"/>
    </source>
</evidence>
<feature type="compositionally biased region" description="Polar residues" evidence="10">
    <location>
        <begin position="31"/>
        <end position="42"/>
    </location>
</feature>
<keyword evidence="7 8" id="KW-0131">Cell cycle</keyword>
<comment type="caution">
    <text evidence="13">The sequence shown here is derived from an EMBL/GenBank/DDBJ whole genome shotgun (WGS) entry which is preliminary data.</text>
</comment>
<dbReference type="Proteomes" id="UP000192511">
    <property type="component" value="Unassembled WGS sequence"/>
</dbReference>
<dbReference type="EMBL" id="NBTX02000004">
    <property type="protein sequence ID" value="PNL60734.1"/>
    <property type="molecule type" value="Genomic_DNA"/>
</dbReference>
<name>A0AAX0WQW6_9GAMM</name>
<reference evidence="13" key="1">
    <citation type="submission" date="2017-12" db="EMBL/GenBank/DDBJ databases">
        <title>FDA dAtabase for Regulatory Grade micrObial Sequences (FDA-ARGOS): Supporting development and validation of Infectious Disease Dx tests.</title>
        <authorList>
            <person name="Kerrigan L."/>
            <person name="Tallon L.J."/>
            <person name="Sadzewicz L."/>
            <person name="Sengamalay N."/>
            <person name="Ott S."/>
            <person name="Godinez A."/>
            <person name="Nagaraj S."/>
            <person name="Vavikolanu K."/>
            <person name="Vyas G."/>
            <person name="Nadendla S."/>
            <person name="Aluvathingal J."/>
            <person name="Sichtig H."/>
        </authorList>
    </citation>
    <scope>NUCLEOTIDE SEQUENCE [LARGE SCALE GENOMIC DNA]</scope>
    <source>
        <strain evidence="13">FDAARGOS_200</strain>
    </source>
</reference>
<evidence type="ECO:0000256" key="9">
    <source>
        <dbReference type="RuleBase" id="RU003613"/>
    </source>
</evidence>
<organism evidence="13 14">
    <name type="scientific">Legionella anisa</name>
    <dbReference type="NCBI Taxonomy" id="28082"/>
    <lineage>
        <taxon>Bacteria</taxon>
        <taxon>Pseudomonadati</taxon>
        <taxon>Pseudomonadota</taxon>
        <taxon>Gammaproteobacteria</taxon>
        <taxon>Legionellales</taxon>
        <taxon>Legionellaceae</taxon>
        <taxon>Legionella</taxon>
    </lineage>
</organism>
<dbReference type="InterPro" id="IPR011919">
    <property type="entry name" value="Cell_div_ZipA"/>
</dbReference>
<dbReference type="Gene3D" id="3.30.1400.10">
    <property type="entry name" value="ZipA, C-terminal FtsZ-binding domain"/>
    <property type="match status" value="1"/>
</dbReference>
<gene>
    <name evidence="13" type="ORF">A6J39_005640</name>
</gene>
<comment type="function">
    <text evidence="8">Essential cell division protein that stabilizes the FtsZ protofilaments by cross-linking them and that serves as a cytoplasmic membrane anchor for the Z ring. Also required for the recruitment to the septal ring of downstream cell division proteins.</text>
</comment>
<evidence type="ECO:0000256" key="5">
    <source>
        <dbReference type="ARBA" id="ARBA00022989"/>
    </source>
</evidence>
<dbReference type="PANTHER" id="PTHR38685:SF1">
    <property type="entry name" value="CELL DIVISION PROTEIN ZIPA"/>
    <property type="match status" value="1"/>
</dbReference>
<evidence type="ECO:0000256" key="11">
    <source>
        <dbReference type="SAM" id="Phobius"/>
    </source>
</evidence>
<comment type="similarity">
    <text evidence="8">Belongs to the ZipA family.</text>
</comment>
<protein>
    <recommendedName>
        <fullName evidence="8">Cell division protein ZipA</fullName>
    </recommendedName>
</protein>
<evidence type="ECO:0000256" key="2">
    <source>
        <dbReference type="ARBA" id="ARBA00022519"/>
    </source>
</evidence>
<evidence type="ECO:0000256" key="4">
    <source>
        <dbReference type="ARBA" id="ARBA00022692"/>
    </source>
</evidence>
<keyword evidence="1 9" id="KW-1003">Cell membrane</keyword>
<evidence type="ECO:0000256" key="1">
    <source>
        <dbReference type="ARBA" id="ARBA00022475"/>
    </source>
</evidence>
<feature type="transmembrane region" description="Helical" evidence="11">
    <location>
        <begin position="6"/>
        <end position="26"/>
    </location>
</feature>
<evidence type="ECO:0000313" key="13">
    <source>
        <dbReference type="EMBL" id="PNL60734.1"/>
    </source>
</evidence>
<dbReference type="GO" id="GO:0032153">
    <property type="term" value="C:cell division site"/>
    <property type="evidence" value="ECO:0007669"/>
    <property type="project" value="TreeGrafter"/>
</dbReference>
<dbReference type="Pfam" id="PF04354">
    <property type="entry name" value="ZipA_C"/>
    <property type="match status" value="1"/>
</dbReference>
<proteinExistence type="inferred from homology"/>
<dbReference type="SMART" id="SM00771">
    <property type="entry name" value="ZipA_C"/>
    <property type="match status" value="1"/>
</dbReference>
<accession>A0AAX0WQW6</accession>
<dbReference type="PANTHER" id="PTHR38685">
    <property type="entry name" value="CELL DIVISION PROTEIN ZIPA"/>
    <property type="match status" value="1"/>
</dbReference>
<keyword evidence="3 8" id="KW-0132">Cell division</keyword>
<dbReference type="SUPFAM" id="SSF64383">
    <property type="entry name" value="Cell-division protein ZipA, C-terminal domain"/>
    <property type="match status" value="1"/>
</dbReference>
<evidence type="ECO:0000256" key="7">
    <source>
        <dbReference type="ARBA" id="ARBA00023306"/>
    </source>
</evidence>
<dbReference type="GO" id="GO:0000917">
    <property type="term" value="P:division septum assembly"/>
    <property type="evidence" value="ECO:0007669"/>
    <property type="project" value="TreeGrafter"/>
</dbReference>
<evidence type="ECO:0000256" key="10">
    <source>
        <dbReference type="SAM" id="MobiDB-lite"/>
    </source>
</evidence>
<feature type="domain" description="ZipA C-terminal FtsZ-binding" evidence="12">
    <location>
        <begin position="126"/>
        <end position="257"/>
    </location>
</feature>
<keyword evidence="5 11" id="KW-1133">Transmembrane helix</keyword>
<keyword evidence="6 9" id="KW-0472">Membrane</keyword>
<keyword evidence="2 9" id="KW-0997">Cell inner membrane</keyword>
<dbReference type="InterPro" id="IPR036765">
    <property type="entry name" value="ZipA_FtsZ-bd_C_sf"/>
</dbReference>
<feature type="region of interest" description="Disordered" evidence="10">
    <location>
        <begin position="30"/>
        <end position="55"/>
    </location>
</feature>
<keyword evidence="14" id="KW-1185">Reference proteome</keyword>
<dbReference type="InterPro" id="IPR007449">
    <property type="entry name" value="ZipA_FtsZ-bd_C"/>
</dbReference>